<name>A0A0Q9YH55_9GAMM</name>
<evidence type="ECO:0000313" key="1">
    <source>
        <dbReference type="EMBL" id="KRG18921.1"/>
    </source>
</evidence>
<reference evidence="1" key="1">
    <citation type="submission" date="2015-09" db="EMBL/GenBank/DDBJ databases">
        <title>Draft Genome Sequences of Two Novel Amoeba-resistant Intranuclear Bacteria, Candidatus Berkiella cookevillensis and Candidatus Berkiella aquae.</title>
        <authorList>
            <person name="Mehari Y.T."/>
            <person name="Arivett B.A."/>
            <person name="Farone A.L."/>
            <person name="Gunderson J.H."/>
            <person name="Farone M.B."/>
        </authorList>
    </citation>
    <scope>NUCLEOTIDE SEQUENCE [LARGE SCALE GENOMIC DNA]</scope>
    <source>
        <strain evidence="1">HT99</strain>
    </source>
</reference>
<keyword evidence="3" id="KW-1185">Reference proteome</keyword>
<sequence length="271" mass="31773">MTQLIHQLQDFYSALLEHQPTVLALQNETETALFQELLTSIAAATKDKQTDWQVTYQQLINIKSRCCPFYDASLTSLVVEKIHPYCEKIICERRTQIAFLLNFIHDYKAVKNKSAYDKTFCDDMRYLQYLFDSSEILPVISQLTLEEICTKIKDSKTFSESEILIWLRTTQKHDERVFKEMLSSQQVVKRKYFPAGEYTISPLIQERFNRQRRYNRLALLSTSDDVINTETFSTESKLVLSMMKLTKINDEQLNTSTFPVQTKESVTRLKQ</sequence>
<gene>
    <name evidence="2" type="ORF">HT99x_009280</name>
    <name evidence="1" type="ORF">HT99x_02911</name>
</gene>
<accession>A0A0Q9YH55</accession>
<reference evidence="2" key="3">
    <citation type="submission" date="2021-06" db="EMBL/GenBank/DDBJ databases">
        <title>Genomic Description and Analysis of Intracellular Bacteria, Candidatus Berkiella cookevillensis and Candidatus Berkiella aquae.</title>
        <authorList>
            <person name="Kidane D.T."/>
            <person name="Mehari Y.T."/>
            <person name="Rice F.C."/>
            <person name="Arivett B.A."/>
            <person name="Farone A.L."/>
            <person name="Berk S.G."/>
            <person name="Farone M.B."/>
        </authorList>
    </citation>
    <scope>NUCLEOTIDE SEQUENCE</scope>
    <source>
        <strain evidence="2">HT99</strain>
    </source>
</reference>
<reference evidence="2" key="2">
    <citation type="journal article" date="2016" name="Genome Announc.">
        <title>Draft Genome Sequences of Two Novel Amoeba-Resistant Intranuclear Bacteria, 'Candidatus Berkiella cookevillensis' and 'Candidatus Berkiella aquae'.</title>
        <authorList>
            <person name="Mehari Y.T."/>
            <person name="Arivett B.A."/>
            <person name="Farone A.L."/>
            <person name="Gunderson J.H."/>
            <person name="Farone M.B."/>
        </authorList>
    </citation>
    <scope>NUCLEOTIDE SEQUENCE</scope>
    <source>
        <strain evidence="2">HT99</strain>
    </source>
</reference>
<protein>
    <submittedName>
        <fullName evidence="1">Uncharacterized protein</fullName>
    </submittedName>
</protein>
<evidence type="ECO:0000313" key="2">
    <source>
        <dbReference type="EMBL" id="MCS5711629.1"/>
    </source>
</evidence>
<dbReference type="RefSeq" id="WP_075067500.1">
    <property type="nucleotide sequence ID" value="NZ_LKAJ02000001.1"/>
</dbReference>
<comment type="caution">
    <text evidence="1">The sequence shown here is derived from an EMBL/GenBank/DDBJ whole genome shotgun (WGS) entry which is preliminary data.</text>
</comment>
<proteinExistence type="predicted"/>
<organism evidence="1">
    <name type="scientific">Candidatus Berkiella aquae</name>
    <dbReference type="NCBI Taxonomy" id="295108"/>
    <lineage>
        <taxon>Bacteria</taxon>
        <taxon>Pseudomonadati</taxon>
        <taxon>Pseudomonadota</taxon>
        <taxon>Gammaproteobacteria</taxon>
        <taxon>Candidatus Berkiellales</taxon>
        <taxon>Candidatus Berkiellaceae</taxon>
        <taxon>Candidatus Berkiella</taxon>
    </lineage>
</organism>
<dbReference type="Proteomes" id="UP000051497">
    <property type="component" value="Unassembled WGS sequence"/>
</dbReference>
<evidence type="ECO:0000313" key="3">
    <source>
        <dbReference type="Proteomes" id="UP000051497"/>
    </source>
</evidence>
<dbReference type="EMBL" id="LKAJ02000001">
    <property type="protein sequence ID" value="MCS5711629.1"/>
    <property type="molecule type" value="Genomic_DNA"/>
</dbReference>
<dbReference type="AlphaFoldDB" id="A0A0Q9YH55"/>
<dbReference type="EMBL" id="LKAJ01000018">
    <property type="protein sequence ID" value="KRG18921.1"/>
    <property type="molecule type" value="Genomic_DNA"/>
</dbReference>